<evidence type="ECO:0000313" key="7">
    <source>
        <dbReference type="Proteomes" id="UP000654075"/>
    </source>
</evidence>
<feature type="transmembrane region" description="Helical" evidence="1">
    <location>
        <begin position="95"/>
        <end position="115"/>
    </location>
</feature>
<dbReference type="PANTHER" id="PTHR43310:SF2">
    <property type="entry name" value="SLC26A_SULP TRANSPORTER DOMAIN-CONTAINING PROTEIN"/>
    <property type="match status" value="1"/>
</dbReference>
<keyword evidence="1" id="KW-0472">Membrane</keyword>
<keyword evidence="1" id="KW-0812">Transmembrane</keyword>
<feature type="domain" description="Cyclic nucleotide-binding" evidence="2">
    <location>
        <begin position="700"/>
        <end position="757"/>
    </location>
</feature>
<dbReference type="InterPro" id="IPR036513">
    <property type="entry name" value="STAS_dom_sf"/>
</dbReference>
<evidence type="ECO:0000259" key="3">
    <source>
        <dbReference type="PROSITE" id="PS50801"/>
    </source>
</evidence>
<feature type="transmembrane region" description="Helical" evidence="1">
    <location>
        <begin position="160"/>
        <end position="181"/>
    </location>
</feature>
<feature type="transmembrane region" description="Helical" evidence="1">
    <location>
        <begin position="40"/>
        <end position="64"/>
    </location>
</feature>
<evidence type="ECO:0008006" key="8">
    <source>
        <dbReference type="Google" id="ProtNLM"/>
    </source>
</evidence>
<dbReference type="Gene3D" id="3.30.750.24">
    <property type="entry name" value="STAS domain"/>
    <property type="match status" value="1"/>
</dbReference>
<dbReference type="InterPro" id="IPR014710">
    <property type="entry name" value="RmlC-like_jellyroll"/>
</dbReference>
<comment type="caution">
    <text evidence="5">The sequence shown here is derived from an EMBL/GenBank/DDBJ whole genome shotgun (WGS) entry which is preliminary data.</text>
</comment>
<dbReference type="SUPFAM" id="SSF52091">
    <property type="entry name" value="SpoIIaa-like"/>
    <property type="match status" value="1"/>
</dbReference>
<feature type="transmembrane region" description="Helical" evidence="1">
    <location>
        <begin position="353"/>
        <end position="373"/>
    </location>
</feature>
<dbReference type="CDD" id="cd00038">
    <property type="entry name" value="CAP_ED"/>
    <property type="match status" value="1"/>
</dbReference>
<dbReference type="Pfam" id="PF01740">
    <property type="entry name" value="STAS"/>
    <property type="match status" value="1"/>
</dbReference>
<sequence length="877" mass="96150">MENPLANRLLERERTVLLEVEQSDDKPNAQASSRWEGGDLVAPLVAVALSLPVGISCVGVAIAGVDALQPAFCKLLSTALLSMAISSLALARYSQFPTCGTVGFLTASYLGRLVLLMEDRLPSHLLLVHLLVAQALFTLMVGLSQWAIASMGVLWVTRFLPYPVITGFNCAGALMIMNGGISLGTGKNIVQFATHLSGIDMLLSRPSHAWTDAYTGLAATILSASVFFTLKRLGVTGAAKLPLAFGIISSLFFGLTTFSGVPHSELVQRGFFLENISNDTWYSGILELTSHLSDIQWTFWLETEVLMLTLPYVCLVNLSNLFFLASLHEVLPPDVSETEPYVFEKEIRLQSKLNVLVGMTCGTPVSSSLSYWLIIKQSGTTSRIWIINFGVTLLLLFFFPHLRQCLGFVPRCAFSALVFCMGFDFFLQCFLESRRRIAATEWRFTAVTMVVTFFNVFAGILLGILLTASFFLVEYSTMTGLVRHTTLSEVRSFASQNPAHATLLDKKGHEVLVFWCSGYIFFGTASTIVEQIQEQLDATPAVRAIIIDFEHVPAVDASGISALMRFSDNCLKRKLPVSVCICGMTRRLRAAMREAAKEWNSDRRCVIFHDQCRIEGALAWAEQLLIEAHSRAPRGQSTPSLEPSLVRCRSCSAFTIPVAETSSAAQAIRFLCQTLAPLVSEAEVEAFAADLACTSKSITFQHGDVILKEGSTASSLHIILSGSVKLSKATHEEGIRYKLGRYHLNEEKGDLFVFEERTEVELKSVYPGDWLGTMEFCATTSRSRTPCCVMSARAGKDGVESLQLPFRCLHRAINLHPSLGLAFLGYISYLAGLESLELLGSTQMLPYRSSSDATFLALAAAGDDASSSPWERAMTEP</sequence>
<feature type="domain" description="STAS" evidence="3">
    <location>
        <begin position="511"/>
        <end position="593"/>
    </location>
</feature>
<dbReference type="AlphaFoldDB" id="A0A813LJC8"/>
<name>A0A813LJC8_POLGL</name>
<dbReference type="EMBL" id="CAJNNW010035831">
    <property type="protein sequence ID" value="CAE8730356.1"/>
    <property type="molecule type" value="Genomic_DNA"/>
</dbReference>
<feature type="transmembrane region" description="Helical" evidence="1">
    <location>
        <begin position="127"/>
        <end position="148"/>
    </location>
</feature>
<dbReference type="InterPro" id="IPR002645">
    <property type="entry name" value="STAS_dom"/>
</dbReference>
<dbReference type="InterPro" id="IPR018490">
    <property type="entry name" value="cNMP-bd_dom_sf"/>
</dbReference>
<dbReference type="Proteomes" id="UP000654075">
    <property type="component" value="Unassembled WGS sequence"/>
</dbReference>
<evidence type="ECO:0000313" key="6">
    <source>
        <dbReference type="Proteomes" id="UP000626109"/>
    </source>
</evidence>
<dbReference type="PANTHER" id="PTHR43310">
    <property type="entry name" value="SULFATE TRANSPORTER YBAR-RELATED"/>
    <property type="match status" value="1"/>
</dbReference>
<keyword evidence="7" id="KW-1185">Reference proteome</keyword>
<organism evidence="5 6">
    <name type="scientific">Polarella glacialis</name>
    <name type="common">Dinoflagellate</name>
    <dbReference type="NCBI Taxonomy" id="89957"/>
    <lineage>
        <taxon>Eukaryota</taxon>
        <taxon>Sar</taxon>
        <taxon>Alveolata</taxon>
        <taxon>Dinophyceae</taxon>
        <taxon>Suessiales</taxon>
        <taxon>Suessiaceae</taxon>
        <taxon>Polarella</taxon>
    </lineage>
</organism>
<dbReference type="PROSITE" id="PS50042">
    <property type="entry name" value="CNMP_BINDING_3"/>
    <property type="match status" value="1"/>
</dbReference>
<evidence type="ECO:0000256" key="1">
    <source>
        <dbReference type="SAM" id="Phobius"/>
    </source>
</evidence>
<dbReference type="InterPro" id="IPR052706">
    <property type="entry name" value="Membrane-Transporter-like"/>
</dbReference>
<evidence type="ECO:0000313" key="5">
    <source>
        <dbReference type="EMBL" id="CAE8730356.1"/>
    </source>
</evidence>
<feature type="transmembrane region" description="Helical" evidence="1">
    <location>
        <begin position="242"/>
        <end position="261"/>
    </location>
</feature>
<feature type="transmembrane region" description="Helical" evidence="1">
    <location>
        <begin position="408"/>
        <end position="427"/>
    </location>
</feature>
<feature type="transmembrane region" description="Helical" evidence="1">
    <location>
        <begin position="305"/>
        <end position="327"/>
    </location>
</feature>
<dbReference type="SUPFAM" id="SSF51206">
    <property type="entry name" value="cAMP-binding domain-like"/>
    <property type="match status" value="1"/>
</dbReference>
<dbReference type="Gene3D" id="2.60.120.10">
    <property type="entry name" value="Jelly Rolls"/>
    <property type="match status" value="1"/>
</dbReference>
<dbReference type="PROSITE" id="PS50801">
    <property type="entry name" value="STAS"/>
    <property type="match status" value="1"/>
</dbReference>
<dbReference type="CDD" id="cd07042">
    <property type="entry name" value="STAS_SulP_like_sulfate_transporter"/>
    <property type="match status" value="1"/>
</dbReference>
<dbReference type="OrthoDB" id="409725at2759"/>
<proteinExistence type="predicted"/>
<feature type="transmembrane region" description="Helical" evidence="1">
    <location>
        <begin position="447"/>
        <end position="473"/>
    </location>
</feature>
<feature type="transmembrane region" description="Helical" evidence="1">
    <location>
        <begin position="385"/>
        <end position="402"/>
    </location>
</feature>
<feature type="transmembrane region" description="Helical" evidence="1">
    <location>
        <begin position="209"/>
        <end position="230"/>
    </location>
</feature>
<evidence type="ECO:0000259" key="2">
    <source>
        <dbReference type="PROSITE" id="PS50042"/>
    </source>
</evidence>
<gene>
    <name evidence="4" type="ORF">PGLA1383_LOCUS360</name>
    <name evidence="5" type="ORF">PGLA2088_LOCUS45716</name>
</gene>
<accession>A0A813LJC8</accession>
<dbReference type="Proteomes" id="UP000626109">
    <property type="component" value="Unassembled WGS sequence"/>
</dbReference>
<evidence type="ECO:0000313" key="4">
    <source>
        <dbReference type="EMBL" id="CAE8581332.1"/>
    </source>
</evidence>
<keyword evidence="1" id="KW-1133">Transmembrane helix</keyword>
<dbReference type="InterPro" id="IPR000595">
    <property type="entry name" value="cNMP-bd_dom"/>
</dbReference>
<dbReference type="EMBL" id="CAJNNV010000071">
    <property type="protein sequence ID" value="CAE8581332.1"/>
    <property type="molecule type" value="Genomic_DNA"/>
</dbReference>
<protein>
    <recommendedName>
        <fullName evidence="8">Sulfate transporter</fullName>
    </recommendedName>
</protein>
<reference evidence="5" key="1">
    <citation type="submission" date="2021-02" db="EMBL/GenBank/DDBJ databases">
        <authorList>
            <person name="Dougan E. K."/>
            <person name="Rhodes N."/>
            <person name="Thang M."/>
            <person name="Chan C."/>
        </authorList>
    </citation>
    <scope>NUCLEOTIDE SEQUENCE</scope>
</reference>